<keyword evidence="3" id="KW-0812">Transmembrane</keyword>
<proteinExistence type="predicted"/>
<dbReference type="GO" id="GO:0052621">
    <property type="term" value="F:diguanylate cyclase activity"/>
    <property type="evidence" value="ECO:0007669"/>
    <property type="project" value="UniProtKB-EC"/>
</dbReference>
<comment type="catalytic activity">
    <reaction evidence="2">
        <text>2 GTP = 3',3'-c-di-GMP + 2 diphosphate</text>
        <dbReference type="Rhea" id="RHEA:24898"/>
        <dbReference type="ChEBI" id="CHEBI:33019"/>
        <dbReference type="ChEBI" id="CHEBI:37565"/>
        <dbReference type="ChEBI" id="CHEBI:58805"/>
        <dbReference type="EC" id="2.7.7.65"/>
    </reaction>
</comment>
<keyword evidence="6" id="KW-1185">Reference proteome</keyword>
<dbReference type="InterPro" id="IPR043128">
    <property type="entry name" value="Rev_trsase/Diguanyl_cyclase"/>
</dbReference>
<dbReference type="SMART" id="SM00267">
    <property type="entry name" value="GGDEF"/>
    <property type="match status" value="1"/>
</dbReference>
<keyword evidence="3" id="KW-0472">Membrane</keyword>
<feature type="transmembrane region" description="Helical" evidence="3">
    <location>
        <begin position="194"/>
        <end position="214"/>
    </location>
</feature>
<feature type="domain" description="GGDEF" evidence="4">
    <location>
        <begin position="263"/>
        <end position="398"/>
    </location>
</feature>
<evidence type="ECO:0000256" key="2">
    <source>
        <dbReference type="ARBA" id="ARBA00034247"/>
    </source>
</evidence>
<accession>A0ABZ2REV8</accession>
<dbReference type="InterPro" id="IPR050469">
    <property type="entry name" value="Diguanylate_Cyclase"/>
</dbReference>
<evidence type="ECO:0000313" key="6">
    <source>
        <dbReference type="Proteomes" id="UP001476583"/>
    </source>
</evidence>
<dbReference type="SUPFAM" id="SSF55073">
    <property type="entry name" value="Nucleotide cyclase"/>
    <property type="match status" value="1"/>
</dbReference>
<dbReference type="PANTHER" id="PTHR45138:SF9">
    <property type="entry name" value="DIGUANYLATE CYCLASE DGCM-RELATED"/>
    <property type="match status" value="1"/>
</dbReference>
<feature type="transmembrane region" description="Helical" evidence="3">
    <location>
        <begin position="117"/>
        <end position="136"/>
    </location>
</feature>
<keyword evidence="5" id="KW-0808">Transferase</keyword>
<evidence type="ECO:0000313" key="5">
    <source>
        <dbReference type="EMBL" id="WXL25328.1"/>
    </source>
</evidence>
<evidence type="ECO:0000256" key="1">
    <source>
        <dbReference type="ARBA" id="ARBA00012528"/>
    </source>
</evidence>
<reference evidence="5 6" key="1">
    <citation type="submission" date="2024-03" db="EMBL/GenBank/DDBJ databases">
        <title>Complete genome of BD2.</title>
        <authorList>
            <person name="Cao G."/>
        </authorList>
    </citation>
    <scope>NUCLEOTIDE SEQUENCE [LARGE SCALE GENOMIC DNA]</scope>
    <source>
        <strain evidence="5 6">BD2</strain>
    </source>
</reference>
<feature type="transmembrane region" description="Helical" evidence="3">
    <location>
        <begin position="91"/>
        <end position="111"/>
    </location>
</feature>
<keyword evidence="3" id="KW-1133">Transmembrane helix</keyword>
<dbReference type="InterPro" id="IPR029787">
    <property type="entry name" value="Nucleotide_cyclase"/>
</dbReference>
<sequence length="408" mass="46168">MLQGRTQYSNSHPECPYSQQLAKGFSRLKFDRPLEDQYRHQLLDSLVTQHKLLISIFLLLWFGMTGMDLVRLNLLEAPFNLSNHAQEILTLRAACIAIMLFTLMMMFIPRLCPYRPGPITGLQLLNGLAGATIICLSKREGITQLDSAHLLIIVAAFLPWGLTWMQSLMTALTLYAGSWVIGDALLQGPQRVEYMNMVHMMPLAIFISALGGYLRDHAQRKAFLLQNVMRWQAEHDPLTNLANRRLFNEQINRCLGLGQREGIRTALILFDIDHFKRYNDHYGHPTGDKALVQVADILQQESKRTMDLCARLGGEEFALLHYDSDEASLQKLLDKIHARLKSQAIVHADNPVSPFLTLSIGAAISLPGESAAELYIRADKALYHAKEKGRNRSEIDLRSAHRPHLRLA</sequence>
<name>A0ABZ2REV8_ECTME</name>
<dbReference type="CDD" id="cd01949">
    <property type="entry name" value="GGDEF"/>
    <property type="match status" value="1"/>
</dbReference>
<dbReference type="Proteomes" id="UP001476583">
    <property type="component" value="Chromosome"/>
</dbReference>
<dbReference type="EC" id="2.7.7.65" evidence="1"/>
<dbReference type="PROSITE" id="PS50887">
    <property type="entry name" value="GGDEF"/>
    <property type="match status" value="1"/>
</dbReference>
<feature type="transmembrane region" description="Helical" evidence="3">
    <location>
        <begin position="148"/>
        <end position="174"/>
    </location>
</feature>
<dbReference type="NCBIfam" id="TIGR00254">
    <property type="entry name" value="GGDEF"/>
    <property type="match status" value="1"/>
</dbReference>
<organism evidence="5 6">
    <name type="scientific">Ectopseudomonas mendocina</name>
    <name type="common">Pseudomonas mendocina</name>
    <dbReference type="NCBI Taxonomy" id="300"/>
    <lineage>
        <taxon>Bacteria</taxon>
        <taxon>Pseudomonadati</taxon>
        <taxon>Pseudomonadota</taxon>
        <taxon>Gammaproteobacteria</taxon>
        <taxon>Pseudomonadales</taxon>
        <taxon>Pseudomonadaceae</taxon>
        <taxon>Ectopseudomonas</taxon>
    </lineage>
</organism>
<dbReference type="InterPro" id="IPR000160">
    <property type="entry name" value="GGDEF_dom"/>
</dbReference>
<feature type="transmembrane region" description="Helical" evidence="3">
    <location>
        <begin position="52"/>
        <end position="70"/>
    </location>
</feature>
<dbReference type="PANTHER" id="PTHR45138">
    <property type="entry name" value="REGULATORY COMPONENTS OF SENSORY TRANSDUCTION SYSTEM"/>
    <property type="match status" value="1"/>
</dbReference>
<protein>
    <recommendedName>
        <fullName evidence="1">diguanylate cyclase</fullName>
        <ecNumber evidence="1">2.7.7.65</ecNumber>
    </recommendedName>
</protein>
<dbReference type="EMBL" id="CP148074">
    <property type="protein sequence ID" value="WXL25328.1"/>
    <property type="molecule type" value="Genomic_DNA"/>
</dbReference>
<gene>
    <name evidence="5" type="ORF">WG219_18805</name>
</gene>
<dbReference type="Pfam" id="PF00990">
    <property type="entry name" value="GGDEF"/>
    <property type="match status" value="1"/>
</dbReference>
<evidence type="ECO:0000256" key="3">
    <source>
        <dbReference type="SAM" id="Phobius"/>
    </source>
</evidence>
<dbReference type="Gene3D" id="3.30.70.270">
    <property type="match status" value="1"/>
</dbReference>
<keyword evidence="5" id="KW-0548">Nucleotidyltransferase</keyword>
<evidence type="ECO:0000259" key="4">
    <source>
        <dbReference type="PROSITE" id="PS50887"/>
    </source>
</evidence>